<organism evidence="5 6">
    <name type="scientific">Porites lobata</name>
    <dbReference type="NCBI Taxonomy" id="104759"/>
    <lineage>
        <taxon>Eukaryota</taxon>
        <taxon>Metazoa</taxon>
        <taxon>Cnidaria</taxon>
        <taxon>Anthozoa</taxon>
        <taxon>Hexacorallia</taxon>
        <taxon>Scleractinia</taxon>
        <taxon>Fungiina</taxon>
        <taxon>Poritidae</taxon>
        <taxon>Porites</taxon>
    </lineage>
</organism>
<dbReference type="InterPro" id="IPR011604">
    <property type="entry name" value="PDDEXK-like_dom_sf"/>
</dbReference>
<dbReference type="InterPro" id="IPR001965">
    <property type="entry name" value="Znf_PHD"/>
</dbReference>
<dbReference type="SUPFAM" id="SSF57903">
    <property type="entry name" value="FYVE/PHD zinc finger"/>
    <property type="match status" value="1"/>
</dbReference>
<evidence type="ECO:0000256" key="1">
    <source>
        <dbReference type="ARBA" id="ARBA00022723"/>
    </source>
</evidence>
<dbReference type="Pfam" id="PF09588">
    <property type="entry name" value="YqaJ"/>
    <property type="match status" value="1"/>
</dbReference>
<proteinExistence type="predicted"/>
<evidence type="ECO:0000256" key="2">
    <source>
        <dbReference type="ARBA" id="ARBA00022771"/>
    </source>
</evidence>
<dbReference type="InterPro" id="IPR011335">
    <property type="entry name" value="Restrct_endonuc-II-like"/>
</dbReference>
<keyword evidence="6" id="KW-1185">Reference proteome</keyword>
<comment type="caution">
    <text evidence="5">The sequence shown here is derived from an EMBL/GenBank/DDBJ whole genome shotgun (WGS) entry which is preliminary data.</text>
</comment>
<dbReference type="PANTHER" id="PTHR47526:SF4">
    <property type="entry name" value="SWIM-TYPE DOMAIN-CONTAINING PROTEIN"/>
    <property type="match status" value="1"/>
</dbReference>
<keyword evidence="1" id="KW-0479">Metal-binding</keyword>
<dbReference type="InterPro" id="IPR013083">
    <property type="entry name" value="Znf_RING/FYVE/PHD"/>
</dbReference>
<name>A0ABN8P2S9_9CNID</name>
<gene>
    <name evidence="5" type="ORF">PLOB_00034992</name>
</gene>
<feature type="domain" description="Zinc finger PHD-type" evidence="4">
    <location>
        <begin position="570"/>
        <end position="616"/>
    </location>
</feature>
<dbReference type="Gene3D" id="3.90.320.10">
    <property type="match status" value="1"/>
</dbReference>
<dbReference type="CDD" id="cd22343">
    <property type="entry name" value="PDDEXK_lambda_exonuclease-like"/>
    <property type="match status" value="1"/>
</dbReference>
<evidence type="ECO:0000259" key="4">
    <source>
        <dbReference type="SMART" id="SM00249"/>
    </source>
</evidence>
<dbReference type="SUPFAM" id="SSF52980">
    <property type="entry name" value="Restriction endonuclease-like"/>
    <property type="match status" value="1"/>
</dbReference>
<evidence type="ECO:0000313" key="6">
    <source>
        <dbReference type="Proteomes" id="UP001159405"/>
    </source>
</evidence>
<accession>A0ABN8P2S9</accession>
<evidence type="ECO:0000256" key="3">
    <source>
        <dbReference type="ARBA" id="ARBA00022833"/>
    </source>
</evidence>
<dbReference type="SMART" id="SM00249">
    <property type="entry name" value="PHD"/>
    <property type="match status" value="1"/>
</dbReference>
<dbReference type="Gene3D" id="3.30.40.10">
    <property type="entry name" value="Zinc/RING finger domain, C3HC4 (zinc finger)"/>
    <property type="match status" value="1"/>
</dbReference>
<evidence type="ECO:0000313" key="5">
    <source>
        <dbReference type="EMBL" id="CAH3131232.1"/>
    </source>
</evidence>
<keyword evidence="2" id="KW-0863">Zinc-finger</keyword>
<dbReference type="PANTHER" id="PTHR47526">
    <property type="entry name" value="ATP-DEPENDENT DNA HELICASE"/>
    <property type="match status" value="1"/>
</dbReference>
<dbReference type="Proteomes" id="UP001159405">
    <property type="component" value="Unassembled WGS sequence"/>
</dbReference>
<dbReference type="EMBL" id="CALNXK010000049">
    <property type="protein sequence ID" value="CAH3131232.1"/>
    <property type="molecule type" value="Genomic_DNA"/>
</dbReference>
<dbReference type="InterPro" id="IPR019080">
    <property type="entry name" value="YqaJ_viral_recombinase"/>
</dbReference>
<sequence length="619" mass="69894">MLGDNQTIKMAAMQSEPDENVQFSDYFAGLDGPSKLRYREKVSICGFDPYSLKKSDYSENVDLLPSVQYPDIVNYLVLQTSWATKSQMKAYKSMDAYNFFVSGWVNTLYMRCVGTDKVVVFARVNHSQRARDTPLKVWFLAEKGGSVIAAHCDCMAGLCEACSHVGAVLFAVESGVRIRDSTTCTQEKSKWMLPSHVREIPYLPVCDMDFTSAKKKYDLMVENEVTPSGTRSDPGIKTTGIPAPTADEQKFFFESISKTQVKPAVLSLVPPFNEQFACKEIDNLPKSLPDWLYREECVVLEYEELLQCCKPAVLEVTPGECRAIEASTRKQSQSQVWYQQRAGRVIASKLKSVCSTNPAKPAKSLVKAICYPEAHKFSTAATRWGCRNEGRAREAYQKSIGQFHESLTISDSGLNVDPRWPYLGASPDGFVNCKCCGQGVCEIKCPYAYKDAVISDSAGKKNFCLKKDELGNIYLDKSHAYYYQVQAQIFICGVEYCDFVVWTMQDLFVQRILPDRELWANSLRAATEFFNKCLLPEMVGKCYTRPGCQVQTHIDSPSSTCDEDDVEGPWCYCQRHVEGSTLIGCDNDTCQIKWYHMSYLRMKELPEGDWFCPTCHRLT</sequence>
<keyword evidence="3" id="KW-0862">Zinc</keyword>
<dbReference type="InterPro" id="IPR011011">
    <property type="entry name" value="Znf_FYVE_PHD"/>
</dbReference>
<protein>
    <recommendedName>
        <fullName evidence="4">Zinc finger PHD-type domain-containing protein</fullName>
    </recommendedName>
</protein>
<reference evidence="5 6" key="1">
    <citation type="submission" date="2022-05" db="EMBL/GenBank/DDBJ databases">
        <authorList>
            <consortium name="Genoscope - CEA"/>
            <person name="William W."/>
        </authorList>
    </citation>
    <scope>NUCLEOTIDE SEQUENCE [LARGE SCALE GENOMIC DNA]</scope>
</reference>